<gene>
    <name evidence="3" type="ORF">SAV31267_005110</name>
</gene>
<feature type="region of interest" description="Disordered" evidence="1">
    <location>
        <begin position="1"/>
        <end position="36"/>
    </location>
</feature>
<comment type="caution">
    <text evidence="3">The sequence shown here is derived from an EMBL/GenBank/DDBJ whole genome shotgun (WGS) entry which is preliminary data.</text>
</comment>
<feature type="compositionally biased region" description="Polar residues" evidence="1">
    <location>
        <begin position="1"/>
        <end position="11"/>
    </location>
</feature>
<dbReference type="EMBL" id="BJHY01000001">
    <property type="protein sequence ID" value="GDY71026.1"/>
    <property type="molecule type" value="Genomic_DNA"/>
</dbReference>
<feature type="compositionally biased region" description="Basic and acidic residues" evidence="1">
    <location>
        <begin position="293"/>
        <end position="309"/>
    </location>
</feature>
<accession>A0A4D4MGP2</accession>
<feature type="region of interest" description="Disordered" evidence="1">
    <location>
        <begin position="272"/>
        <end position="311"/>
    </location>
</feature>
<dbReference type="Proteomes" id="UP000299211">
    <property type="component" value="Unassembled WGS sequence"/>
</dbReference>
<evidence type="ECO:0000313" key="4">
    <source>
        <dbReference type="Proteomes" id="UP000299211"/>
    </source>
</evidence>
<proteinExistence type="predicted"/>
<dbReference type="AlphaFoldDB" id="A0A4D4MGP2"/>
<evidence type="ECO:0000256" key="1">
    <source>
        <dbReference type="SAM" id="MobiDB-lite"/>
    </source>
</evidence>
<evidence type="ECO:0000313" key="3">
    <source>
        <dbReference type="EMBL" id="GDY71026.1"/>
    </source>
</evidence>
<dbReference type="InterPro" id="IPR024983">
    <property type="entry name" value="CHAT_dom"/>
</dbReference>
<dbReference type="Pfam" id="PF12770">
    <property type="entry name" value="CHAT"/>
    <property type="match status" value="1"/>
</dbReference>
<reference evidence="3 4" key="1">
    <citation type="submission" date="2019-04" db="EMBL/GenBank/DDBJ databases">
        <title>Draft genome sequences of Streptomyces avermitilis ATCC 31267.</title>
        <authorList>
            <person name="Komaki H."/>
            <person name="Tamura T."/>
            <person name="Hosoyama A."/>
        </authorList>
    </citation>
    <scope>NUCLEOTIDE SEQUENCE [LARGE SCALE GENOMIC DNA]</scope>
    <source>
        <strain evidence="3 4">ATCC 31267</strain>
    </source>
</reference>
<organism evidence="3 4">
    <name type="scientific">Streptomyces avermitilis</name>
    <dbReference type="NCBI Taxonomy" id="33903"/>
    <lineage>
        <taxon>Bacteria</taxon>
        <taxon>Bacillati</taxon>
        <taxon>Actinomycetota</taxon>
        <taxon>Actinomycetes</taxon>
        <taxon>Kitasatosporales</taxon>
        <taxon>Streptomycetaceae</taxon>
        <taxon>Streptomyces</taxon>
    </lineage>
</organism>
<name>A0A4D4MGP2_STRAX</name>
<sequence length="1197" mass="130774">MGTLSADVQTLEQERAAGRGVPRASLPPPAPTTPHSRAEEARALIDRSEADGDALALDRGIELLGPALRELPEDFADRSAYSAYLGSALLRRHRTGGRDPADLDAAEGLVRRAVRLCPEDNSNQVPFRILLAQTAEARYEISPTPTHLDAAIDRWRELLSRPLPVSRHRRQTLNQLGMHLVRRFEQSGSLPDLDEGVQAFRQCLEAAGMVEGAVGASALNLAGALIKRQEHSDAAHDLDEARDCLLAALHHLPDGSTEHDRATRLLDIVTRRQGQARTRHEPFPRNAEFVAGPRDRPSLSPEEAGRAPDSDASAAMYHNVLVDLMQTFERTGDAAALDEGVDIARRLLAAMAQTHPQRTRISADLGAALLHRFEHAGDHHDLDAAIEHLHHGAYGPDSVVQQLRNTLNRQDATVEELRQATGGQLDAMLALGDDRGDELSHLAGARIRRFQRDGARDDLEEAVEAARRAVEATASDRTVELRHRLHTLGTVLVVRHRHTGNRTDLDQAIRFGYEVLELGRNITGSAQRNDEMARGALGTLCNRLRTRYKLTGSVADLDKAVEAGREAVGAPQSDGRPHDIDLLNLALALWDRHALRGDPADLDEAIGLAERAADGQLPSSPRSAHVLLSLASMLRDRSAAGGANPLSEDAARCFALCRTATRAPTAPPVVRLDAAVTWGRFAADRAVAGLGEWAEAVDGFAEAVGLLPSATWRGLARGDRERLLTPYAHLATEAAACAIACGRLEQAVELLDQGRSVLWGQALDTRADLTELYEAHPETAARLDDVQAGLSRISDSPTERRDVTEQQRRLAREWETLLDDIRHRPGFEHFLLPLPFAELSRATAAGPVIIVNISQYRCDALVVTPGDVQLIPLPGLTADEAQRCTEHYLEALDRLNRPDAPAGPTQQAVLATLEWLWDTVAGPVLESAVANSWQGRRVWWCATGPLTLLPLHAAGYHDPDDERERDAVMERVVSSYMPTLRALRRARRATAPPDEVRRLLILALGDRPQYAPHLAPLPGARQEAESLRRRFQGRYTLRLDDAATTGQVLELLPGHTCVHFACHAGQNLAAPSEGALYLHDQPLHVTDLARLDLDTPELAVLSACQTAVGGTELPNEAIHLAAALLLGNFRHVVSTLWPVGDDSARRITDEVYRVLGDSKGCIHPNRTAQALHAAVDQARRRDPDRPLMWASHVHFGP</sequence>
<dbReference type="InterPro" id="IPR011990">
    <property type="entry name" value="TPR-like_helical_dom_sf"/>
</dbReference>
<protein>
    <recommendedName>
        <fullName evidence="2">CHAT domain-containing protein</fullName>
    </recommendedName>
</protein>
<dbReference type="Gene3D" id="1.25.40.10">
    <property type="entry name" value="Tetratricopeptide repeat domain"/>
    <property type="match status" value="1"/>
</dbReference>
<evidence type="ECO:0000259" key="2">
    <source>
        <dbReference type="Pfam" id="PF12770"/>
    </source>
</evidence>
<feature type="domain" description="CHAT" evidence="2">
    <location>
        <begin position="911"/>
        <end position="1196"/>
    </location>
</feature>